<dbReference type="RefSeq" id="XP_025476577.1">
    <property type="nucleotide sequence ID" value="XM_025625469.1"/>
</dbReference>
<dbReference type="OrthoDB" id="4481322at2759"/>
<dbReference type="Proteomes" id="UP000247647">
    <property type="component" value="Unassembled WGS sequence"/>
</dbReference>
<sequence length="185" mass="20110">MKDLVICRKINEGADDNGDASELYTAIPINVLPAVRNRVDMTLPMRDLTEDMFFAGYPTAGDSGLQSPSITDGRLILHREDQAALSADIRAQGYYCLESGGAALFVAGTALDCLPAASSASNRMRNELLPTTAKRRTEARCIALVTGVLPQLTRTILAQCHSRHNRRLVVKRSNRLGPSRVSITV</sequence>
<reference evidence="1" key="1">
    <citation type="submission" date="2016-12" db="EMBL/GenBank/DDBJ databases">
        <title>The genomes of Aspergillus section Nigri reveals drivers in fungal speciation.</title>
        <authorList>
            <consortium name="DOE Joint Genome Institute"/>
            <person name="Vesth T.C."/>
            <person name="Nybo J."/>
            <person name="Theobald S."/>
            <person name="Brandl J."/>
            <person name="Frisvad J.C."/>
            <person name="Nielsen K.F."/>
            <person name="Lyhne E.K."/>
            <person name="Kogle M.E."/>
            <person name="Kuo A."/>
            <person name="Riley R."/>
            <person name="Clum A."/>
            <person name="Nolan M."/>
            <person name="Lipzen A."/>
            <person name="Salamov A."/>
            <person name="Henrissat B."/>
            <person name="Wiebenga A."/>
            <person name="De Vries R.P."/>
            <person name="Grigoriev I.V."/>
            <person name="Mortensen U.H."/>
            <person name="Andersen M.R."/>
            <person name="Baker S.E."/>
        </authorList>
    </citation>
    <scope>NUCLEOTIDE SEQUENCE [LARGE SCALE GENOMIC DNA]</scope>
    <source>
        <strain evidence="1">CBS 115656</strain>
    </source>
</reference>
<dbReference type="AlphaFoldDB" id="A0A318YAN4"/>
<name>A0A318YAN4_ASPNB</name>
<keyword evidence="2" id="KW-1185">Reference proteome</keyword>
<organism evidence="1 2">
    <name type="scientific">Aspergillus neoniger (strain CBS 115656)</name>
    <dbReference type="NCBI Taxonomy" id="1448310"/>
    <lineage>
        <taxon>Eukaryota</taxon>
        <taxon>Fungi</taxon>
        <taxon>Dikarya</taxon>
        <taxon>Ascomycota</taxon>
        <taxon>Pezizomycotina</taxon>
        <taxon>Eurotiomycetes</taxon>
        <taxon>Eurotiomycetidae</taxon>
        <taxon>Eurotiales</taxon>
        <taxon>Aspergillaceae</taxon>
        <taxon>Aspergillus</taxon>
        <taxon>Aspergillus subgen. Circumdati</taxon>
    </lineage>
</organism>
<proteinExistence type="predicted"/>
<protein>
    <submittedName>
        <fullName evidence="1">Uncharacterized protein</fullName>
    </submittedName>
</protein>
<dbReference type="GeneID" id="37127925"/>
<dbReference type="EMBL" id="KZ821475">
    <property type="protein sequence ID" value="PYH31099.1"/>
    <property type="molecule type" value="Genomic_DNA"/>
</dbReference>
<gene>
    <name evidence="1" type="ORF">BO87DRAFT_399796</name>
</gene>
<accession>A0A318YAN4</accession>
<evidence type="ECO:0000313" key="1">
    <source>
        <dbReference type="EMBL" id="PYH31099.1"/>
    </source>
</evidence>
<evidence type="ECO:0000313" key="2">
    <source>
        <dbReference type="Proteomes" id="UP000247647"/>
    </source>
</evidence>